<dbReference type="PROSITE" id="PS50303">
    <property type="entry name" value="PUM_HD"/>
    <property type="match status" value="1"/>
</dbReference>
<dbReference type="VEuPathDB" id="FungiDB:YALI0_A19668g"/>
<dbReference type="InterPro" id="IPR033133">
    <property type="entry name" value="PUM-HD"/>
</dbReference>
<feature type="compositionally biased region" description="Pro residues" evidence="4">
    <location>
        <begin position="146"/>
        <end position="156"/>
    </location>
</feature>
<dbReference type="AlphaFoldDB" id="A0A371CCR0"/>
<feature type="region of interest" description="Disordered" evidence="4">
    <location>
        <begin position="328"/>
        <end position="373"/>
    </location>
</feature>
<keyword evidence="1" id="KW-0677">Repeat</keyword>
<sequence>MAILRHDMRYASRDTLNDYDKEMCSNGLIQGHNRGGTKKLELSRHDIASRPDTDLTAAAMDVWNSPLRSRARAGTLPSRLTTQNLDRDHKGSLALLSPDNDEVVRDWPAATGSMGSNLNPNKIPAVTTTMPPPSVSQAPSMATTPAPEPVPQPPQPQQSGSSFLDVPMGPPLGSSPLSGSSTPSSHALANAMGSRLRSGSLNLLPDSRPSLYPSLSGSSIWSNSKRSSLIDGDAPIPFPPVTQPYEPLQPFMHELNVKTDPSRIRSYTINAMPREDDPYEHLQQMPPPQMHPQVQQASAVQQAASRQRAQTVSVPYYDYDIPLGPHAGGASTSNASATASSGLHSVGGTPPHGATHSSLGGPPHSQYEEEKPSRSLWLGKLPPTATPQALHHIFSAYGTVESARILTHKNCGFINFADSQSALHALQQLNGKEFFPGAGPCRVGFAKLGPESVEELQHAGSMAAAGGIMQPDLPQLPDVPPLEDARFQDELLAVCAQLGPWDLSWIAPAVQRAAVASVELKPEISTVPEQTAHRIFDSARLRDVGKRLDARILAAEEIETVVDEMLPEVAQLAADYLGNTVVQKLFEAASDGAKDRMLEQIAPHLAAIGIHKNGTWAAQKIIDVARTPHQRALIVKHLRPYTVHLFLDQFGNYVLQGCLKFGAPWSDFVYETMLARFSEIGLGRFGSRAMRACLESAHASRDQQRMVAAAIVLHAPQLAVNPNGALLLTWYLDTCVLPHRHKVLAPRLVPHIVVLATHKLAALTALKLLASREAESRDLLLSALLEPLNLHAILSDQIHGPTFVLKVLMSPYLEGYTRQVAVDKVRATLMGIKTTQAHRRLMDEVGLIQQRSPKRQPLGYQGAGYRQDVDGLVNGMENVQLW</sequence>
<evidence type="ECO:0000313" key="7">
    <source>
        <dbReference type="EMBL" id="RDW28055.1"/>
    </source>
</evidence>
<dbReference type="InterPro" id="IPR012677">
    <property type="entry name" value="Nucleotide-bd_a/b_plait_sf"/>
</dbReference>
<dbReference type="Gene3D" id="1.25.10.10">
    <property type="entry name" value="Leucine-rich Repeat Variant"/>
    <property type="match status" value="1"/>
</dbReference>
<dbReference type="Proteomes" id="UP000256601">
    <property type="component" value="Unassembled WGS sequence"/>
</dbReference>
<dbReference type="PROSITE" id="PS50102">
    <property type="entry name" value="RRM"/>
    <property type="match status" value="1"/>
</dbReference>
<reference evidence="7 8" key="1">
    <citation type="submission" date="2018-07" db="EMBL/GenBank/DDBJ databases">
        <title>Draft Genome Assemblies for Five Robust Yarrowia lipolytica Strains Exhibiting High Lipid Production and Pentose Sugar Utilization and Sugar Alcohol Secretion from Undetoxified Lignocellulosic Biomass Hydrolysates.</title>
        <authorList>
            <consortium name="DOE Joint Genome Institute"/>
            <person name="Walker C."/>
            <person name="Ryu S."/>
            <person name="Na H."/>
            <person name="Zane M."/>
            <person name="LaButti K."/>
            <person name="Lipzen A."/>
            <person name="Haridas S."/>
            <person name="Barry K."/>
            <person name="Grigoriev I.V."/>
            <person name="Quarterman J."/>
            <person name="Slininger P."/>
            <person name="Dien B."/>
            <person name="Trinh C.T."/>
        </authorList>
    </citation>
    <scope>NUCLEOTIDE SEQUENCE [LARGE SCALE GENOMIC DNA]</scope>
    <source>
        <strain evidence="7 8">YB392</strain>
    </source>
</reference>
<dbReference type="SMART" id="SM00360">
    <property type="entry name" value="RRM"/>
    <property type="match status" value="1"/>
</dbReference>
<evidence type="ECO:0000259" key="6">
    <source>
        <dbReference type="PROSITE" id="PS50303"/>
    </source>
</evidence>
<dbReference type="InterPro" id="IPR000504">
    <property type="entry name" value="RRM_dom"/>
</dbReference>
<feature type="repeat" description="Pumilio" evidence="3">
    <location>
        <begin position="600"/>
        <end position="636"/>
    </location>
</feature>
<dbReference type="Pfam" id="PF00076">
    <property type="entry name" value="RRM_1"/>
    <property type="match status" value="1"/>
</dbReference>
<dbReference type="PANTHER" id="PTHR47093">
    <property type="entry name" value="PROTEIN JSN1-RELATED"/>
    <property type="match status" value="1"/>
</dbReference>
<feature type="compositionally biased region" description="Low complexity" evidence="4">
    <location>
        <begin position="171"/>
        <end position="185"/>
    </location>
</feature>
<feature type="compositionally biased region" description="Low complexity" evidence="4">
    <location>
        <begin position="291"/>
        <end position="307"/>
    </location>
</feature>
<name>A0A371CCR0_YARLL</name>
<feature type="region of interest" description="Disordered" evidence="4">
    <location>
        <begin position="106"/>
        <end position="188"/>
    </location>
</feature>
<dbReference type="Gene3D" id="3.30.70.330">
    <property type="match status" value="1"/>
</dbReference>
<dbReference type="InterPro" id="IPR035979">
    <property type="entry name" value="RBD_domain_sf"/>
</dbReference>
<evidence type="ECO:0000256" key="1">
    <source>
        <dbReference type="ARBA" id="ARBA00022737"/>
    </source>
</evidence>
<feature type="repeat" description="Pumilio" evidence="3">
    <location>
        <begin position="564"/>
        <end position="599"/>
    </location>
</feature>
<feature type="repeat" description="Pumilio" evidence="3">
    <location>
        <begin position="637"/>
        <end position="675"/>
    </location>
</feature>
<proteinExistence type="predicted"/>
<dbReference type="VEuPathDB" id="FungiDB:YALI1_A20685g"/>
<dbReference type="GO" id="GO:0003729">
    <property type="term" value="F:mRNA binding"/>
    <property type="evidence" value="ECO:0007669"/>
    <property type="project" value="UniProtKB-ARBA"/>
</dbReference>
<keyword evidence="2" id="KW-0694">RNA-binding</keyword>
<gene>
    <name evidence="7" type="ORF">B0I71DRAFT_172856</name>
</gene>
<evidence type="ECO:0000259" key="5">
    <source>
        <dbReference type="PROSITE" id="PS50102"/>
    </source>
</evidence>
<evidence type="ECO:0000256" key="3">
    <source>
        <dbReference type="PROSITE-ProRule" id="PRU00317"/>
    </source>
</evidence>
<dbReference type="Pfam" id="PF00806">
    <property type="entry name" value="PUF"/>
    <property type="match status" value="3"/>
</dbReference>
<dbReference type="InterPro" id="IPR016024">
    <property type="entry name" value="ARM-type_fold"/>
</dbReference>
<dbReference type="CDD" id="cd00590">
    <property type="entry name" value="RRM_SF"/>
    <property type="match status" value="1"/>
</dbReference>
<dbReference type="GO" id="GO:0000288">
    <property type="term" value="P:nuclear-transcribed mRNA catabolic process, deadenylation-dependent decay"/>
    <property type="evidence" value="ECO:0007669"/>
    <property type="project" value="TreeGrafter"/>
</dbReference>
<evidence type="ECO:0000256" key="4">
    <source>
        <dbReference type="SAM" id="MobiDB-lite"/>
    </source>
</evidence>
<dbReference type="SMART" id="SM00025">
    <property type="entry name" value="Pumilio"/>
    <property type="match status" value="6"/>
</dbReference>
<dbReference type="SUPFAM" id="SSF54928">
    <property type="entry name" value="RNA-binding domain, RBD"/>
    <property type="match status" value="1"/>
</dbReference>
<protein>
    <submittedName>
        <fullName evidence="7">Armadillo-type protein</fullName>
    </submittedName>
</protein>
<dbReference type="InterPro" id="IPR011989">
    <property type="entry name" value="ARM-like"/>
</dbReference>
<dbReference type="PROSITE" id="PS50302">
    <property type="entry name" value="PUM"/>
    <property type="match status" value="3"/>
</dbReference>
<dbReference type="PANTHER" id="PTHR47093:SF1">
    <property type="entry name" value="PROTEIN JSN1-RELATED"/>
    <property type="match status" value="1"/>
</dbReference>
<feature type="domain" description="PUM-HD" evidence="6">
    <location>
        <begin position="502"/>
        <end position="849"/>
    </location>
</feature>
<feature type="compositionally biased region" description="Low complexity" evidence="4">
    <location>
        <begin position="328"/>
        <end position="342"/>
    </location>
</feature>
<feature type="domain" description="RRM" evidence="5">
    <location>
        <begin position="374"/>
        <end position="448"/>
    </location>
</feature>
<dbReference type="InterPro" id="IPR001313">
    <property type="entry name" value="Pumilio_RNA-bd_rpt"/>
</dbReference>
<feature type="region of interest" description="Disordered" evidence="4">
    <location>
        <begin position="288"/>
        <end position="307"/>
    </location>
</feature>
<dbReference type="SUPFAM" id="SSF48371">
    <property type="entry name" value="ARM repeat"/>
    <property type="match status" value="1"/>
</dbReference>
<dbReference type="InterPro" id="IPR052645">
    <property type="entry name" value="Pumilio_domain_protein"/>
</dbReference>
<accession>A0A371CCR0</accession>
<evidence type="ECO:0000313" key="8">
    <source>
        <dbReference type="Proteomes" id="UP000256601"/>
    </source>
</evidence>
<organism evidence="7 8">
    <name type="scientific">Yarrowia lipolytica</name>
    <name type="common">Candida lipolytica</name>
    <dbReference type="NCBI Taxonomy" id="4952"/>
    <lineage>
        <taxon>Eukaryota</taxon>
        <taxon>Fungi</taxon>
        <taxon>Dikarya</taxon>
        <taxon>Ascomycota</taxon>
        <taxon>Saccharomycotina</taxon>
        <taxon>Dipodascomycetes</taxon>
        <taxon>Dipodascales</taxon>
        <taxon>Dipodascales incertae sedis</taxon>
        <taxon>Yarrowia</taxon>
    </lineage>
</organism>
<evidence type="ECO:0000256" key="2">
    <source>
        <dbReference type="PROSITE-ProRule" id="PRU00176"/>
    </source>
</evidence>
<dbReference type="EMBL" id="KZ858956">
    <property type="protein sequence ID" value="RDW28055.1"/>
    <property type="molecule type" value="Genomic_DNA"/>
</dbReference>